<dbReference type="Proteomes" id="UP000015101">
    <property type="component" value="Unassembled WGS sequence"/>
</dbReference>
<dbReference type="PROSITE" id="PS50297">
    <property type="entry name" value="ANK_REP_REGION"/>
    <property type="match status" value="1"/>
</dbReference>
<dbReference type="AlphaFoldDB" id="T1FGI0"/>
<dbReference type="InterPro" id="IPR050776">
    <property type="entry name" value="Ank_Repeat/CDKN_Inhibitor"/>
</dbReference>
<dbReference type="PANTHER" id="PTHR24201:SF15">
    <property type="entry name" value="ANKYRIN REPEAT DOMAIN-CONTAINING PROTEIN 66"/>
    <property type="match status" value="1"/>
</dbReference>
<accession>T1FGI0</accession>
<feature type="region of interest" description="Disordered" evidence="4">
    <location>
        <begin position="201"/>
        <end position="235"/>
    </location>
</feature>
<dbReference type="InParanoid" id="T1FGI0"/>
<dbReference type="CTD" id="20207929"/>
<keyword evidence="7" id="KW-1185">Reference proteome</keyword>
<evidence type="ECO:0000256" key="1">
    <source>
        <dbReference type="ARBA" id="ARBA00022737"/>
    </source>
</evidence>
<dbReference type="InterPro" id="IPR002110">
    <property type="entry name" value="Ankyrin_rpt"/>
</dbReference>
<evidence type="ECO:0000313" key="7">
    <source>
        <dbReference type="Proteomes" id="UP000015101"/>
    </source>
</evidence>
<protein>
    <submittedName>
        <fullName evidence="5 6">Uncharacterized protein</fullName>
    </submittedName>
</protein>
<dbReference type="RefSeq" id="XP_009028509.1">
    <property type="nucleotide sequence ID" value="XM_009030261.1"/>
</dbReference>
<organism evidence="6 7">
    <name type="scientific">Helobdella robusta</name>
    <name type="common">Californian leech</name>
    <dbReference type="NCBI Taxonomy" id="6412"/>
    <lineage>
        <taxon>Eukaryota</taxon>
        <taxon>Metazoa</taxon>
        <taxon>Spiralia</taxon>
        <taxon>Lophotrochozoa</taxon>
        <taxon>Annelida</taxon>
        <taxon>Clitellata</taxon>
        <taxon>Hirudinea</taxon>
        <taxon>Rhynchobdellida</taxon>
        <taxon>Glossiphoniidae</taxon>
        <taxon>Helobdella</taxon>
    </lineage>
</organism>
<evidence type="ECO:0000256" key="4">
    <source>
        <dbReference type="SAM" id="MobiDB-lite"/>
    </source>
</evidence>
<evidence type="ECO:0000256" key="2">
    <source>
        <dbReference type="ARBA" id="ARBA00023043"/>
    </source>
</evidence>
<dbReference type="GO" id="GO:0045944">
    <property type="term" value="P:positive regulation of transcription by RNA polymerase II"/>
    <property type="evidence" value="ECO:0000318"/>
    <property type="project" value="GO_Central"/>
</dbReference>
<dbReference type="PROSITE" id="PS50088">
    <property type="entry name" value="ANK_REPEAT"/>
    <property type="match status" value="1"/>
</dbReference>
<feature type="repeat" description="ANK" evidence="3">
    <location>
        <begin position="31"/>
        <end position="59"/>
    </location>
</feature>
<sequence length="538" mass="61632">MVSMIFPEKLFKCSFLCCTTVEADVNKIESGGSSPLMEATRIGNLHMCELLVSNGADVNQPCPNYNNATPIIIAAIFNRAEVASFLSDNRAKLDLETSDKRCALTEAFRNDNLKIVETVLRGSLGQSFADRTSFTYSMVVKYQRPDKNMNTILKLIGEELKQQDEARKLRDAELKKKLQKSNSFTRQQSELYHNWEKKKNIANNSKNNNNNNNNNSNLNNNNNNKNSNGTSSYSDEDYANINEVKKVSNVKDVQFVKIDENIIEEQIQKVSKSELNALPFNDLENMKKTTDTSSSNINNNARSNFDGFKPILSTFKNTLEVNKNQLYEETASKVKNVFDENAKKMQEKFSTSISDVGKRLNDDMQKPIQNLINDTSASFKSALDNEQNEAVISVKPVLSNFQPPNQQQRYHQQYYPLENHQQHYQQPHYPKQYQQQQYLHPQNRYIDDPNDFRSNEEAEDWEDETGFQEQYYPASSLENEGPGLMTTPILGRCAQVRYNYAQADLYLRDVVKTGSAPRFNVKSSLGQIRHLDNVEQDE</sequence>
<dbReference type="PANTHER" id="PTHR24201">
    <property type="entry name" value="ANK_REP_REGION DOMAIN-CONTAINING PROTEIN"/>
    <property type="match status" value="1"/>
</dbReference>
<dbReference type="HOGENOM" id="CLU_506513_0_0_1"/>
<dbReference type="Gene3D" id="1.25.40.20">
    <property type="entry name" value="Ankyrin repeat-containing domain"/>
    <property type="match status" value="1"/>
</dbReference>
<dbReference type="Pfam" id="PF12796">
    <property type="entry name" value="Ank_2"/>
    <property type="match status" value="1"/>
</dbReference>
<dbReference type="EnsemblMetazoa" id="HelroT180986">
    <property type="protein sequence ID" value="HelroP180986"/>
    <property type="gene ID" value="HelroG180986"/>
</dbReference>
<dbReference type="STRING" id="6412.T1FGI0"/>
<dbReference type="SMART" id="SM00248">
    <property type="entry name" value="ANK"/>
    <property type="match status" value="2"/>
</dbReference>
<dbReference type="GO" id="GO:0005634">
    <property type="term" value="C:nucleus"/>
    <property type="evidence" value="ECO:0000318"/>
    <property type="project" value="GO_Central"/>
</dbReference>
<evidence type="ECO:0000313" key="6">
    <source>
        <dbReference type="EnsemblMetazoa" id="HelroP180986"/>
    </source>
</evidence>
<dbReference type="EMBL" id="KB097612">
    <property type="protein sequence ID" value="ESN93446.1"/>
    <property type="molecule type" value="Genomic_DNA"/>
</dbReference>
<reference evidence="5 7" key="2">
    <citation type="journal article" date="2013" name="Nature">
        <title>Insights into bilaterian evolution from three spiralian genomes.</title>
        <authorList>
            <person name="Simakov O."/>
            <person name="Marletaz F."/>
            <person name="Cho S.J."/>
            <person name="Edsinger-Gonzales E."/>
            <person name="Havlak P."/>
            <person name="Hellsten U."/>
            <person name="Kuo D.H."/>
            <person name="Larsson T."/>
            <person name="Lv J."/>
            <person name="Arendt D."/>
            <person name="Savage R."/>
            <person name="Osoegawa K."/>
            <person name="de Jong P."/>
            <person name="Grimwood J."/>
            <person name="Chapman J.A."/>
            <person name="Shapiro H."/>
            <person name="Aerts A."/>
            <person name="Otillar R.P."/>
            <person name="Terry A.Y."/>
            <person name="Boore J.L."/>
            <person name="Grigoriev I.V."/>
            <person name="Lindberg D.R."/>
            <person name="Seaver E.C."/>
            <person name="Weisblat D.A."/>
            <person name="Putnam N.H."/>
            <person name="Rokhsar D.S."/>
        </authorList>
    </citation>
    <scope>NUCLEOTIDE SEQUENCE</scope>
</reference>
<dbReference type="KEGG" id="hro:HELRODRAFT_180986"/>
<feature type="compositionally biased region" description="Low complexity" evidence="4">
    <location>
        <begin position="201"/>
        <end position="228"/>
    </location>
</feature>
<evidence type="ECO:0000313" key="5">
    <source>
        <dbReference type="EMBL" id="ESN93446.1"/>
    </source>
</evidence>
<dbReference type="OrthoDB" id="4429489at2759"/>
<name>T1FGI0_HELRO</name>
<keyword evidence="1" id="KW-0677">Repeat</keyword>
<proteinExistence type="predicted"/>
<evidence type="ECO:0000256" key="3">
    <source>
        <dbReference type="PROSITE-ProRule" id="PRU00023"/>
    </source>
</evidence>
<dbReference type="SUPFAM" id="SSF48403">
    <property type="entry name" value="Ankyrin repeat"/>
    <property type="match status" value="1"/>
</dbReference>
<reference evidence="6" key="3">
    <citation type="submission" date="2015-06" db="UniProtKB">
        <authorList>
            <consortium name="EnsemblMetazoa"/>
        </authorList>
    </citation>
    <scope>IDENTIFICATION</scope>
</reference>
<dbReference type="EMBL" id="AMQM01007425">
    <property type="status" value="NOT_ANNOTATED_CDS"/>
    <property type="molecule type" value="Genomic_DNA"/>
</dbReference>
<gene>
    <name evidence="6" type="primary">20207929</name>
    <name evidence="5" type="ORF">HELRODRAFT_180986</name>
</gene>
<keyword evidence="2 3" id="KW-0040">ANK repeat</keyword>
<dbReference type="GeneID" id="20207929"/>
<reference evidence="7" key="1">
    <citation type="submission" date="2012-12" db="EMBL/GenBank/DDBJ databases">
        <authorList>
            <person name="Hellsten U."/>
            <person name="Grimwood J."/>
            <person name="Chapman J.A."/>
            <person name="Shapiro H."/>
            <person name="Aerts A."/>
            <person name="Otillar R.P."/>
            <person name="Terry A.Y."/>
            <person name="Boore J.L."/>
            <person name="Simakov O."/>
            <person name="Marletaz F."/>
            <person name="Cho S.-J."/>
            <person name="Edsinger-Gonzales E."/>
            <person name="Havlak P."/>
            <person name="Kuo D.-H."/>
            <person name="Larsson T."/>
            <person name="Lv J."/>
            <person name="Arendt D."/>
            <person name="Savage R."/>
            <person name="Osoegawa K."/>
            <person name="de Jong P."/>
            <person name="Lindberg D.R."/>
            <person name="Seaver E.C."/>
            <person name="Weisblat D.A."/>
            <person name="Putnam N.H."/>
            <person name="Grigoriev I.V."/>
            <person name="Rokhsar D.S."/>
        </authorList>
    </citation>
    <scope>NUCLEOTIDE SEQUENCE</scope>
</reference>
<dbReference type="GO" id="GO:0000976">
    <property type="term" value="F:transcription cis-regulatory region binding"/>
    <property type="evidence" value="ECO:0000318"/>
    <property type="project" value="GO_Central"/>
</dbReference>
<dbReference type="InterPro" id="IPR036770">
    <property type="entry name" value="Ankyrin_rpt-contain_sf"/>
</dbReference>